<feature type="compositionally biased region" description="Polar residues" evidence="1">
    <location>
        <begin position="354"/>
        <end position="364"/>
    </location>
</feature>
<accession>A0ABQ8RBA2</accession>
<dbReference type="EMBL" id="JAOQBH010000009">
    <property type="protein sequence ID" value="KAJ4130819.1"/>
    <property type="molecule type" value="Genomic_DNA"/>
</dbReference>
<evidence type="ECO:0000313" key="2">
    <source>
        <dbReference type="EMBL" id="KAJ4130819.1"/>
    </source>
</evidence>
<protein>
    <recommendedName>
        <fullName evidence="4">BTB domain-containing protein</fullName>
    </recommendedName>
</protein>
<organism evidence="2 3">
    <name type="scientific">Fusarium equiseti</name>
    <name type="common">Fusarium scirpi</name>
    <dbReference type="NCBI Taxonomy" id="61235"/>
    <lineage>
        <taxon>Eukaryota</taxon>
        <taxon>Fungi</taxon>
        <taxon>Dikarya</taxon>
        <taxon>Ascomycota</taxon>
        <taxon>Pezizomycotina</taxon>
        <taxon>Sordariomycetes</taxon>
        <taxon>Hypocreomycetidae</taxon>
        <taxon>Hypocreales</taxon>
        <taxon>Nectriaceae</taxon>
        <taxon>Fusarium</taxon>
        <taxon>Fusarium incarnatum-equiseti species complex</taxon>
    </lineage>
</organism>
<reference evidence="2" key="1">
    <citation type="submission" date="2022-09" db="EMBL/GenBank/DDBJ databases">
        <title>Fusarium specimens isolated from Avocado Roots.</title>
        <authorList>
            <person name="Stajich J."/>
            <person name="Roper C."/>
            <person name="Heimlech-Rivalta G."/>
        </authorList>
    </citation>
    <scope>NUCLEOTIDE SEQUENCE</scope>
    <source>
        <strain evidence="2">CF00095</strain>
    </source>
</reference>
<evidence type="ECO:0000256" key="1">
    <source>
        <dbReference type="SAM" id="MobiDB-lite"/>
    </source>
</evidence>
<name>A0ABQ8RBA2_FUSEQ</name>
<feature type="compositionally biased region" description="Low complexity" evidence="1">
    <location>
        <begin position="343"/>
        <end position="353"/>
    </location>
</feature>
<keyword evidence="3" id="KW-1185">Reference proteome</keyword>
<evidence type="ECO:0000313" key="3">
    <source>
        <dbReference type="Proteomes" id="UP001152024"/>
    </source>
</evidence>
<feature type="region of interest" description="Disordered" evidence="1">
    <location>
        <begin position="339"/>
        <end position="386"/>
    </location>
</feature>
<gene>
    <name evidence="2" type="ORF">NW768_006357</name>
</gene>
<sequence>MDLKRLEKMRASCPSRKSMMDFLYDGNPPSDSEKPNTFEVGSVSSLPNDGIVAKEPFRDITNIQPSLNVGVQYEVVKRDRTTAGKKNAGSAITGQVVPNSHDEGYCVTNDETPDDDVSSITSERLKLNPNAPVFVQKHALEQRSVGSPTFEVSSQDLSDFNSEQSEPINDSSLDQFEDVEPRAICTPTHEVAKIGNPATHNERAQPVAEKSPYEHCVAIEPERTDTSTDTFVSGKSTSKSSFDKDESISPVAEKDTFKKYEATHSHSLDTPYYNITDAQSFDTPYYEIEDHQSSPSYHERLDTIFEEPETEKNENSEVNFTGHAFTNYRTIYPHEFSATCGNSSTTESETSGSLMSDSLATHSSAAEPGSPENTSNGPVDAERKKQTIRFDRDGDLYLEVGKKNVRTMLVDSRALGRASAKLRDVISQSTKEDTGHRWKISFPEEDPKSFAIILNLIHTRFEKVPTQLTLDRLYDVCTLAKKYGMTSVLRPVAERWYLSARTLEKASIFKMAFIAWEFGFQTDFGEILGYITHNCFTDEDSQLVFGPNKQRLSDNEILKKLPVLTCIEEHRQLALDTF</sequence>
<feature type="region of interest" description="Disordered" evidence="1">
    <location>
        <begin position="224"/>
        <end position="247"/>
    </location>
</feature>
<evidence type="ECO:0008006" key="4">
    <source>
        <dbReference type="Google" id="ProtNLM"/>
    </source>
</evidence>
<feature type="region of interest" description="Disordered" evidence="1">
    <location>
        <begin position="146"/>
        <end position="170"/>
    </location>
</feature>
<comment type="caution">
    <text evidence="2">The sequence shown here is derived from an EMBL/GenBank/DDBJ whole genome shotgun (WGS) entry which is preliminary data.</text>
</comment>
<feature type="compositionally biased region" description="Polar residues" evidence="1">
    <location>
        <begin position="227"/>
        <end position="240"/>
    </location>
</feature>
<dbReference type="Proteomes" id="UP001152024">
    <property type="component" value="Unassembled WGS sequence"/>
</dbReference>
<proteinExistence type="predicted"/>